<proteinExistence type="predicted"/>
<sequence length="418" mass="44896">MSDAWALLESGDISGLLRHLRFTVETMEMAEVARLIERAAAASGFDDLRDAAGAVAAVPADPQRLYDFGYACIERGVSFLAIPALRTAQAAVPDSAALLGELVSALEDENRHADAVAALEAFPGDLGAWPGRYLLAHNALMAGDLERSEREAARLPEPDDERWRPARDRLRGTLARARAVRAVSPLDHRDLRGWHFALGGSVLLTLSPYGFEQGMTGRYAFVSDSYGDCRRAVDRLRLVLDAAGRRPRAVGLLDDRSSTILGLAVAGVLGLPAERFAPGSPGVLVVAYDLSEAGATGLRERAEGQVLFERATRWTDPPPVSADVSGFLHQTVMPPWGERMMAGEDGEVRRVPEDRRPVEELAAEIMRAAPATDGGDGETPPDTDEGLAALVAAVRAEWLTGPRYGVRSPGPVASSRFM</sequence>
<evidence type="ECO:0000313" key="2">
    <source>
        <dbReference type="Proteomes" id="UP000666915"/>
    </source>
</evidence>
<comment type="caution">
    <text evidence="1">The sequence shown here is derived from an EMBL/GenBank/DDBJ whole genome shotgun (WGS) entry which is preliminary data.</text>
</comment>
<evidence type="ECO:0000313" key="1">
    <source>
        <dbReference type="EMBL" id="MBO2435921.1"/>
    </source>
</evidence>
<name>A0ABS3QQ07_9ACTN</name>
<dbReference type="Proteomes" id="UP000666915">
    <property type="component" value="Unassembled WGS sequence"/>
</dbReference>
<reference evidence="1 2" key="1">
    <citation type="submission" date="2021-03" db="EMBL/GenBank/DDBJ databases">
        <authorList>
            <person name="Kanchanasin P."/>
            <person name="Saeng-In P."/>
            <person name="Phongsopitanun W."/>
            <person name="Yuki M."/>
            <person name="Kudo T."/>
            <person name="Ohkuma M."/>
            <person name="Tanasupawat S."/>
        </authorList>
    </citation>
    <scope>NUCLEOTIDE SEQUENCE [LARGE SCALE GENOMIC DNA]</scope>
    <source>
        <strain evidence="1 2">L46</strain>
    </source>
</reference>
<dbReference type="EMBL" id="JAGEOK010000001">
    <property type="protein sequence ID" value="MBO2435921.1"/>
    <property type="molecule type" value="Genomic_DNA"/>
</dbReference>
<accession>A0ABS3QQ07</accession>
<protein>
    <submittedName>
        <fullName evidence="1">Uncharacterized protein</fullName>
    </submittedName>
</protein>
<keyword evidence="2" id="KW-1185">Reference proteome</keyword>
<organism evidence="1 2">
    <name type="scientific">Actinomadura nitritigenes</name>
    <dbReference type="NCBI Taxonomy" id="134602"/>
    <lineage>
        <taxon>Bacteria</taxon>
        <taxon>Bacillati</taxon>
        <taxon>Actinomycetota</taxon>
        <taxon>Actinomycetes</taxon>
        <taxon>Streptosporangiales</taxon>
        <taxon>Thermomonosporaceae</taxon>
        <taxon>Actinomadura</taxon>
    </lineage>
</organism>
<gene>
    <name evidence="1" type="ORF">J4557_00165</name>
</gene>